<dbReference type="Gene3D" id="3.40.50.300">
    <property type="entry name" value="P-loop containing nucleotide triphosphate hydrolases"/>
    <property type="match status" value="2"/>
</dbReference>
<accession>A0A9X3B806</accession>
<feature type="domain" description="YhaN AAA" evidence="2">
    <location>
        <begin position="1"/>
        <end position="198"/>
    </location>
</feature>
<dbReference type="RefSeq" id="WP_261517164.1">
    <property type="nucleotide sequence ID" value="NZ_JAODNV010000030.1"/>
</dbReference>
<name>A0A9X3B806_9HYPH</name>
<comment type="caution">
    <text evidence="3">The sequence shown here is derived from an EMBL/GenBank/DDBJ whole genome shotgun (WGS) entry which is preliminary data.</text>
</comment>
<evidence type="ECO:0000259" key="2">
    <source>
        <dbReference type="Pfam" id="PF13514"/>
    </source>
</evidence>
<feature type="coiled-coil region" evidence="1">
    <location>
        <begin position="177"/>
        <end position="204"/>
    </location>
</feature>
<dbReference type="Proteomes" id="UP001149009">
    <property type="component" value="Unassembled WGS sequence"/>
</dbReference>
<dbReference type="PANTHER" id="PTHR41259">
    <property type="entry name" value="DOUBLE-STRAND BREAK REPAIR RAD50 ATPASE, PUTATIVE-RELATED"/>
    <property type="match status" value="1"/>
</dbReference>
<evidence type="ECO:0000313" key="4">
    <source>
        <dbReference type="Proteomes" id="UP001149009"/>
    </source>
</evidence>
<sequence>MRFRRLDLVRYGKFTDHAINFGPRADGYPDLHIVYGPNEAGKSTTLAAVVDLLFGIETRSPYAFLHPYPSMRLGAALDLSTGEREVFRIKRPQNSLLDSANQPISEAVLRGELGGMDRDSYRTMFSLDDDTLEKGGESILASEGDLGELLFSASAGLADLGRRLGEVKSEADAFYRKRARSGELGDLKKELESLKEERGRIDTLAVRYGQLKAVRDRAAKLYEEAITERGRTQARITEIQRLLAALPRLIALRLAREQLVELESLPEAPLGIADELSELRTTEVELATRSRTIAERIRELSLEMEDGTVDEVALALSEKVSRLSDSKARYLTAIKDIPERLLKIRETDVAIDGILRRMGCERETGAERLILGASVVGALRDLLESRSGIVASLRTAEAEVADARRRVDEARAKLEAAGSTAGSAITEDAGAAALASAVTACRANDYRTRLRLAERALATHQETLFRWLRELKPWEGDPRQLLDMEVPGRFTIDRWKSEMEEWRKEVERHDRDLQRLVTERGRLKAKLKALENIGGVVTDGEAAEIRAARNQAWSEHRKTLDASSADRFEALLQQDDLATNARFLHVKELAELRQGVQAAAVMDADITSTRDALGRAKSALDRIEGEIAEAVARLFPGSPPSLSIEQLEAWLKTRENAILAFGDVCSSEEDRRAAKEDGEAACERLKAAMDAAAVKYDRNTSFERLLELAQAAVDQASEARQLRREFTDRQRELAERERGRERVVAEDQNWKSEWAEVCSNSWLADSGPRSVSEVREILPLIGELSSLIEKKSGLVDRVAKMEKDRARFTAEVRRLADDLGIPGDASSELDLASSVESRVRLAESARDRRLEKEKELSAAQEKQRNLAEAMEIHERRKARILEIFGVATLPEVETVLKQLEERATLKMQADAASADIMSAVEASTVREAEESLENTDRAALEAELAELQGRFTDQDQRSRELFTEYSKAVDAVNAIGDDDAVARIEERRHTVALEIQEKALRYLKLRIGIAAAEQALRLYRDRHRSSMMARASEAFNLITLGRYDGLATQPEKDNEILVAVDADGGSKVAATLSKGTRFQLYLALRVAGYHEFVSTHHPVPFLADDIMETFDDFRAAEAFRLLAQMAEVGQVIYFTHHQHLCEIARKVCPSVMIHELPQTTPLHLVEGRKWVA</sequence>
<dbReference type="AlphaFoldDB" id="A0A9X3B806"/>
<evidence type="ECO:0000256" key="1">
    <source>
        <dbReference type="SAM" id="Coils"/>
    </source>
</evidence>
<proteinExistence type="predicted"/>
<feature type="coiled-coil region" evidence="1">
    <location>
        <begin position="925"/>
        <end position="957"/>
    </location>
</feature>
<organism evidence="3 4">
    <name type="scientific">Chelativorans petroleitrophicus</name>
    <dbReference type="NCBI Taxonomy" id="2975484"/>
    <lineage>
        <taxon>Bacteria</taxon>
        <taxon>Pseudomonadati</taxon>
        <taxon>Pseudomonadota</taxon>
        <taxon>Alphaproteobacteria</taxon>
        <taxon>Hyphomicrobiales</taxon>
        <taxon>Phyllobacteriaceae</taxon>
        <taxon>Chelativorans</taxon>
    </lineage>
</organism>
<keyword evidence="1" id="KW-0175">Coiled coil</keyword>
<dbReference type="InterPro" id="IPR027417">
    <property type="entry name" value="P-loop_NTPase"/>
</dbReference>
<dbReference type="EMBL" id="JAODNV010000030">
    <property type="protein sequence ID" value="MCT8992212.1"/>
    <property type="molecule type" value="Genomic_DNA"/>
</dbReference>
<reference evidence="3" key="1">
    <citation type="submission" date="2022-08" db="EMBL/GenBank/DDBJ databases">
        <title>Chelativorans sichuanense sp. nov., a paraffin oil-degrading bacterium isolated from a mixture of oil-based drill cuttings and paddy soil.</title>
        <authorList>
            <person name="Yu J."/>
            <person name="Liu H."/>
            <person name="Chen Q."/>
        </authorList>
    </citation>
    <scope>NUCLEOTIDE SEQUENCE</scope>
    <source>
        <strain evidence="3">SCAU 2101</strain>
    </source>
</reference>
<dbReference type="InterPro" id="IPR038734">
    <property type="entry name" value="YhaN_AAA"/>
</dbReference>
<feature type="coiled-coil region" evidence="1">
    <location>
        <begin position="842"/>
        <end position="876"/>
    </location>
</feature>
<dbReference type="Pfam" id="PF13514">
    <property type="entry name" value="AAA_27"/>
    <property type="match status" value="1"/>
</dbReference>
<keyword evidence="4" id="KW-1185">Reference proteome</keyword>
<feature type="coiled-coil region" evidence="1">
    <location>
        <begin position="492"/>
        <end position="533"/>
    </location>
</feature>
<protein>
    <submittedName>
        <fullName evidence="3">AAA family ATPase</fullName>
    </submittedName>
</protein>
<evidence type="ECO:0000313" key="3">
    <source>
        <dbReference type="EMBL" id="MCT8992212.1"/>
    </source>
</evidence>
<dbReference type="SUPFAM" id="SSF52540">
    <property type="entry name" value="P-loop containing nucleoside triphosphate hydrolases"/>
    <property type="match status" value="1"/>
</dbReference>
<gene>
    <name evidence="3" type="ORF">NYR54_18320</name>
</gene>
<dbReference type="PANTHER" id="PTHR41259:SF1">
    <property type="entry name" value="DOUBLE-STRAND BREAK REPAIR RAD50 ATPASE, PUTATIVE-RELATED"/>
    <property type="match status" value="1"/>
</dbReference>
<feature type="coiled-coil region" evidence="1">
    <location>
        <begin position="393"/>
        <end position="463"/>
    </location>
</feature>